<dbReference type="InterPro" id="IPR000259">
    <property type="entry name" value="Adhesion_dom_fimbrial"/>
</dbReference>
<evidence type="ECO:0000313" key="3">
    <source>
        <dbReference type="EMBL" id="RKF67980.1"/>
    </source>
</evidence>
<keyword evidence="1" id="KW-0732">Signal</keyword>
<dbReference type="PANTHER" id="PTHR33420">
    <property type="entry name" value="FIMBRIAL SUBUNIT ELFA-RELATED"/>
    <property type="match status" value="1"/>
</dbReference>
<feature type="chain" id="PRO_5046445469" evidence="1">
    <location>
        <begin position="25"/>
        <end position="178"/>
    </location>
</feature>
<dbReference type="InterPro" id="IPR050263">
    <property type="entry name" value="Bact_Fimbrial_Adh_Pro"/>
</dbReference>
<gene>
    <name evidence="3" type="ORF">CKQ54_06145</name>
</gene>
<dbReference type="SUPFAM" id="SSF49401">
    <property type="entry name" value="Bacterial adhesins"/>
    <property type="match status" value="1"/>
</dbReference>
<dbReference type="RefSeq" id="WP_120349664.1">
    <property type="nucleotide sequence ID" value="NZ_NSDJ01000001.1"/>
</dbReference>
<name>A0ABX9PWR5_9GAMM</name>
<comment type="caution">
    <text evidence="3">The sequence shown here is derived from an EMBL/GenBank/DDBJ whole genome shotgun (WGS) entry which is preliminary data.</text>
</comment>
<accession>A0ABX9PWR5</accession>
<protein>
    <submittedName>
        <fullName evidence="3">Fimbrial protein</fullName>
    </submittedName>
</protein>
<dbReference type="Pfam" id="PF00419">
    <property type="entry name" value="Fimbrial"/>
    <property type="match status" value="1"/>
</dbReference>
<organism evidence="3 4">
    <name type="scientific">Rahnella variigena</name>
    <dbReference type="NCBI Taxonomy" id="574964"/>
    <lineage>
        <taxon>Bacteria</taxon>
        <taxon>Pseudomonadati</taxon>
        <taxon>Pseudomonadota</taxon>
        <taxon>Gammaproteobacteria</taxon>
        <taxon>Enterobacterales</taxon>
        <taxon>Yersiniaceae</taxon>
        <taxon>Rahnella</taxon>
    </lineage>
</organism>
<sequence length="178" mass="19616">MKLKFFQYMFLFVLINAIHLRSYAADVMVSINGALRDQNCNVNSEDLTKNVVFSDLNTSAFKAPGNVSNKEEIDIGLDCLGTSSNISYQFTGEANELDPTLLKIKGQPDMSEPLAQGLAIEILDDKGNRIPLNTKLALGSPVTTEKYTLKFFLQYRAVAVPVAAGDASSVLFLDMYYD</sequence>
<dbReference type="InterPro" id="IPR036937">
    <property type="entry name" value="Adhesion_dom_fimbrial_sf"/>
</dbReference>
<evidence type="ECO:0000256" key="1">
    <source>
        <dbReference type="SAM" id="SignalP"/>
    </source>
</evidence>
<evidence type="ECO:0000313" key="4">
    <source>
        <dbReference type="Proteomes" id="UP000284853"/>
    </source>
</evidence>
<dbReference type="Gene3D" id="2.60.40.1090">
    <property type="entry name" value="Fimbrial-type adhesion domain"/>
    <property type="match status" value="1"/>
</dbReference>
<reference evidence="3 4" key="1">
    <citation type="submission" date="2017-08" db="EMBL/GenBank/DDBJ databases">
        <title>Comparative genomics of bacteria isolated from necrotic lesions of AOD affected trees.</title>
        <authorList>
            <person name="Doonan J."/>
            <person name="Denman S."/>
            <person name="Mcdonald J.E."/>
        </authorList>
    </citation>
    <scope>NUCLEOTIDE SEQUENCE [LARGE SCALE GENOMIC DNA]</scope>
    <source>
        <strain evidence="3 4">CIP 105588</strain>
    </source>
</reference>
<dbReference type="GeneID" id="302708382"/>
<evidence type="ECO:0000259" key="2">
    <source>
        <dbReference type="Pfam" id="PF00419"/>
    </source>
</evidence>
<feature type="domain" description="Fimbrial-type adhesion" evidence="2">
    <location>
        <begin position="30"/>
        <end position="177"/>
    </location>
</feature>
<keyword evidence="4" id="KW-1185">Reference proteome</keyword>
<dbReference type="EMBL" id="NSDJ01000001">
    <property type="protein sequence ID" value="RKF67980.1"/>
    <property type="molecule type" value="Genomic_DNA"/>
</dbReference>
<feature type="signal peptide" evidence="1">
    <location>
        <begin position="1"/>
        <end position="24"/>
    </location>
</feature>
<proteinExistence type="predicted"/>
<dbReference type="PANTHER" id="PTHR33420:SF5">
    <property type="entry name" value="FIMBRIAL SUBUNIT"/>
    <property type="match status" value="1"/>
</dbReference>
<dbReference type="InterPro" id="IPR008966">
    <property type="entry name" value="Adhesion_dom_sf"/>
</dbReference>
<dbReference type="Proteomes" id="UP000284853">
    <property type="component" value="Unassembled WGS sequence"/>
</dbReference>